<evidence type="ECO:0000256" key="1">
    <source>
        <dbReference type="ARBA" id="ARBA00004651"/>
    </source>
</evidence>
<feature type="transmembrane region" description="Helical" evidence="7">
    <location>
        <begin position="107"/>
        <end position="131"/>
    </location>
</feature>
<dbReference type="Pfam" id="PF02653">
    <property type="entry name" value="BPD_transp_2"/>
    <property type="match status" value="1"/>
</dbReference>
<evidence type="ECO:0000313" key="8">
    <source>
        <dbReference type="EMBL" id="MBE1562654.1"/>
    </source>
</evidence>
<feature type="transmembrane region" description="Helical" evidence="7">
    <location>
        <begin position="143"/>
        <end position="164"/>
    </location>
</feature>
<evidence type="ECO:0000256" key="5">
    <source>
        <dbReference type="ARBA" id="ARBA00023136"/>
    </source>
</evidence>
<dbReference type="InterPro" id="IPR001851">
    <property type="entry name" value="ABC_transp_permease"/>
</dbReference>
<comment type="subcellular location">
    <subcellularLocation>
        <location evidence="1">Cell membrane</location>
        <topology evidence="1">Multi-pass membrane protein</topology>
    </subcellularLocation>
</comment>
<keyword evidence="5 7" id="KW-0472">Membrane</keyword>
<feature type="transmembrane region" description="Helical" evidence="7">
    <location>
        <begin position="215"/>
        <end position="235"/>
    </location>
</feature>
<comment type="caution">
    <text evidence="8">The sequence shown here is derived from an EMBL/GenBank/DDBJ whole genome shotgun (WGS) entry which is preliminary data.</text>
</comment>
<name>A0ABR9KKW3_9ACTN</name>
<dbReference type="EMBL" id="JADBEF010000001">
    <property type="protein sequence ID" value="MBE1562654.1"/>
    <property type="molecule type" value="Genomic_DNA"/>
</dbReference>
<feature type="transmembrane region" description="Helical" evidence="7">
    <location>
        <begin position="176"/>
        <end position="195"/>
    </location>
</feature>
<evidence type="ECO:0000256" key="7">
    <source>
        <dbReference type="SAM" id="Phobius"/>
    </source>
</evidence>
<evidence type="ECO:0000256" key="3">
    <source>
        <dbReference type="ARBA" id="ARBA00022692"/>
    </source>
</evidence>
<accession>A0ABR9KKW3</accession>
<keyword evidence="9" id="KW-1185">Reference proteome</keyword>
<sequence>MNDNLRDAPSPENTAPAPGSVAPSSGSPVSRETSAGDSGRGLSSSSASPVSPKARGRLAGMNLGSTQVVYLALLATIVVGWILVAIDGGDLLTLETVVGVQQRSAALGIVAVGQTLAILAGSLDLSVAYLISLSSLVAAEIMAAGSVPGAVTAVIAVSVLVGLVNGVVITKLKVHAFIATLGVALIIKGVVDHLYDGPAGRVPESFQHLGYDRIGPVPVSALLWAAVAGAAWFLLTRTRYGYRVYAVGGDPDVARLSGVRTDRVVIVTHVLCSLCAGIAGLLLASRLGAGAPTVGTDGGYDLESIAAVVLGGTALAGGRGGVAGTVGGVLLLAVLDSVFNQLEVNSFFKDVVRGVVIVVAVAVYARRAGRKRP</sequence>
<protein>
    <submittedName>
        <fullName evidence="8">Ribose transport system permease protein</fullName>
    </submittedName>
</protein>
<feature type="region of interest" description="Disordered" evidence="6">
    <location>
        <begin position="1"/>
        <end position="53"/>
    </location>
</feature>
<proteinExistence type="predicted"/>
<dbReference type="RefSeq" id="WP_318781976.1">
    <property type="nucleotide sequence ID" value="NZ_BAAASY010000002.1"/>
</dbReference>
<feature type="transmembrane region" description="Helical" evidence="7">
    <location>
        <begin position="68"/>
        <end position="86"/>
    </location>
</feature>
<organism evidence="8 9">
    <name type="scientific">Nonomuraea africana</name>
    <dbReference type="NCBI Taxonomy" id="46171"/>
    <lineage>
        <taxon>Bacteria</taxon>
        <taxon>Bacillati</taxon>
        <taxon>Actinomycetota</taxon>
        <taxon>Actinomycetes</taxon>
        <taxon>Streptosporangiales</taxon>
        <taxon>Streptosporangiaceae</taxon>
        <taxon>Nonomuraea</taxon>
    </lineage>
</organism>
<evidence type="ECO:0000313" key="9">
    <source>
        <dbReference type="Proteomes" id="UP000661607"/>
    </source>
</evidence>
<dbReference type="PANTHER" id="PTHR32196">
    <property type="entry name" value="ABC TRANSPORTER PERMEASE PROTEIN YPHD-RELATED-RELATED"/>
    <property type="match status" value="1"/>
</dbReference>
<gene>
    <name evidence="8" type="ORF">H4W81_005433</name>
</gene>
<feature type="transmembrane region" description="Helical" evidence="7">
    <location>
        <begin position="264"/>
        <end position="285"/>
    </location>
</feature>
<feature type="compositionally biased region" description="Low complexity" evidence="6">
    <location>
        <begin position="15"/>
        <end position="53"/>
    </location>
</feature>
<dbReference type="Proteomes" id="UP000661607">
    <property type="component" value="Unassembled WGS sequence"/>
</dbReference>
<keyword evidence="2" id="KW-1003">Cell membrane</keyword>
<evidence type="ECO:0000256" key="4">
    <source>
        <dbReference type="ARBA" id="ARBA00022989"/>
    </source>
</evidence>
<keyword evidence="4 7" id="KW-1133">Transmembrane helix</keyword>
<reference evidence="8 9" key="1">
    <citation type="submission" date="2020-10" db="EMBL/GenBank/DDBJ databases">
        <title>Sequencing the genomes of 1000 actinobacteria strains.</title>
        <authorList>
            <person name="Klenk H.-P."/>
        </authorList>
    </citation>
    <scope>NUCLEOTIDE SEQUENCE [LARGE SCALE GENOMIC DNA]</scope>
    <source>
        <strain evidence="8 9">DSM 43748</strain>
    </source>
</reference>
<evidence type="ECO:0000256" key="2">
    <source>
        <dbReference type="ARBA" id="ARBA00022475"/>
    </source>
</evidence>
<evidence type="ECO:0000256" key="6">
    <source>
        <dbReference type="SAM" id="MobiDB-lite"/>
    </source>
</evidence>
<feature type="transmembrane region" description="Helical" evidence="7">
    <location>
        <begin position="305"/>
        <end position="335"/>
    </location>
</feature>
<keyword evidence="3 7" id="KW-0812">Transmembrane</keyword>
<dbReference type="CDD" id="cd06579">
    <property type="entry name" value="TM_PBP1_transp_AraH_like"/>
    <property type="match status" value="1"/>
</dbReference>